<organism evidence="9 10">
    <name type="scientific">Paraburkholderia dipogonis</name>
    <dbReference type="NCBI Taxonomy" id="1211383"/>
    <lineage>
        <taxon>Bacteria</taxon>
        <taxon>Pseudomonadati</taxon>
        <taxon>Pseudomonadota</taxon>
        <taxon>Betaproteobacteria</taxon>
        <taxon>Burkholderiales</taxon>
        <taxon>Burkholderiaceae</taxon>
        <taxon>Paraburkholderia</taxon>
    </lineage>
</organism>
<evidence type="ECO:0000259" key="8">
    <source>
        <dbReference type="Pfam" id="PF05840"/>
    </source>
</evidence>
<evidence type="ECO:0000256" key="7">
    <source>
        <dbReference type="SAM" id="MobiDB-lite"/>
    </source>
</evidence>
<dbReference type="InterPro" id="IPR008766">
    <property type="entry name" value="Replication_gene_A-like"/>
</dbReference>
<dbReference type="Proteomes" id="UP000297385">
    <property type="component" value="Unassembled WGS sequence"/>
</dbReference>
<keyword evidence="5 9" id="KW-0255">Endonuclease</keyword>
<feature type="domain" description="Replication gene A protein-like" evidence="8">
    <location>
        <begin position="128"/>
        <end position="400"/>
    </location>
</feature>
<sequence>MVIGQSNEAWANGLVATLPARWCGKLLGTWERRRTSFNPAKLTAANDAQRKANEALRETVARLLPFAVNDDLTLDADDGAVVDAAWKGAERCRVRLLELVDMQQHGRAALMAAGVSAIEAEAVEAFEQRDELARLCITRGVEAPAAKYDDLPAVRRMVAARWWTGQLRKAQARALESAAIELGVVNRSRDCYVSNESLAARQAQNTRNAAALEATIAKNLETEQEFTLAELAAKGPANRAIKRAELMTRISGFERIAIARGDAGLFLTITCPSKMHSHRIIGGRAVKNPKYDHTKPKDAQKYLVGVWARIRAALARAQIGLYGFRIAEPQHDGTPHWHLLVFYPPENDKKIRAVIRRYALQMDGDEAGAQEKRCDFKTMDPGIGTAAAYIAKYVAKNIDGHRLEKDLLGNDSLDTSARVEAWASRWRIKQFQQVGGPPVGPWREMRRVESVPSDAPAHVLKAFNAVNKVATFEGRENASVAWDHYVEAQGGVFCGRNYRIRIATVASDARTAYGEAAPARPIGVEYFEVAKVRDALGNWTDILPRTVTVESRRFTWVVQSKRQNTSAITALRAMSRTPEPAFGGARAVAGGHHDIGFKGLDFGFKRAPRAPWTCVNNCTGGAENDGIGESGGVDRGAKTGDGPEGEHRKANGGRKNDGREIPATGFAAH</sequence>
<dbReference type="EMBL" id="SNVI01000008">
    <property type="protein sequence ID" value="TFE36549.1"/>
    <property type="molecule type" value="Genomic_DNA"/>
</dbReference>
<comment type="caution">
    <text evidence="9">The sequence shown here is derived from an EMBL/GenBank/DDBJ whole genome shotgun (WGS) entry which is preliminary data.</text>
</comment>
<dbReference type="GO" id="GO:0016787">
    <property type="term" value="F:hydrolase activity"/>
    <property type="evidence" value="ECO:0007669"/>
    <property type="project" value="UniProtKB-KW"/>
</dbReference>
<dbReference type="Pfam" id="PF05840">
    <property type="entry name" value="Phage_GPA"/>
    <property type="match status" value="1"/>
</dbReference>
<name>A0A4Y8MGH0_9BURK</name>
<feature type="compositionally biased region" description="Basic and acidic residues" evidence="7">
    <location>
        <begin position="644"/>
        <end position="660"/>
    </location>
</feature>
<evidence type="ECO:0000256" key="6">
    <source>
        <dbReference type="ARBA" id="ARBA00022801"/>
    </source>
</evidence>
<keyword evidence="4" id="KW-0540">Nuclease</keyword>
<dbReference type="AlphaFoldDB" id="A0A4Y8MGH0"/>
<accession>A0A4Y8MGH0</accession>
<evidence type="ECO:0000256" key="5">
    <source>
        <dbReference type="ARBA" id="ARBA00022759"/>
    </source>
</evidence>
<evidence type="ECO:0000256" key="1">
    <source>
        <dbReference type="ARBA" id="ARBA00003293"/>
    </source>
</evidence>
<keyword evidence="3" id="KW-0235">DNA replication</keyword>
<comment type="similarity">
    <text evidence="2">Belongs to the phage GPA family.</text>
</comment>
<dbReference type="GO" id="GO:0006260">
    <property type="term" value="P:DNA replication"/>
    <property type="evidence" value="ECO:0007669"/>
    <property type="project" value="UniProtKB-KW"/>
</dbReference>
<comment type="function">
    <text evidence="1">Possible endonuclease which induces a single-strand cut and initiates DNA replication.</text>
</comment>
<evidence type="ECO:0000313" key="9">
    <source>
        <dbReference type="EMBL" id="TFE36549.1"/>
    </source>
</evidence>
<protein>
    <submittedName>
        <fullName evidence="9">Replication endonuclease</fullName>
    </submittedName>
</protein>
<dbReference type="GO" id="GO:0004519">
    <property type="term" value="F:endonuclease activity"/>
    <property type="evidence" value="ECO:0007669"/>
    <property type="project" value="UniProtKB-KW"/>
</dbReference>
<evidence type="ECO:0000256" key="3">
    <source>
        <dbReference type="ARBA" id="ARBA00022705"/>
    </source>
</evidence>
<feature type="region of interest" description="Disordered" evidence="7">
    <location>
        <begin position="619"/>
        <end position="669"/>
    </location>
</feature>
<gene>
    <name evidence="9" type="ORF">E2553_43260</name>
</gene>
<keyword evidence="6" id="KW-0378">Hydrolase</keyword>
<evidence type="ECO:0000313" key="10">
    <source>
        <dbReference type="Proteomes" id="UP000297385"/>
    </source>
</evidence>
<proteinExistence type="inferred from homology"/>
<evidence type="ECO:0000256" key="4">
    <source>
        <dbReference type="ARBA" id="ARBA00022722"/>
    </source>
</evidence>
<reference evidence="9 10" key="1">
    <citation type="submission" date="2019-03" db="EMBL/GenBank/DDBJ databases">
        <title>Complete Genome Sequence of Paraburkholderia dipogonis ICMP 19430T, a Nitrogen-fixing Symbiont of the South African Invasive Legume Dipogon lignosus in New Zealand.</title>
        <authorList>
            <person name="De Meyer S.E."/>
        </authorList>
    </citation>
    <scope>NUCLEOTIDE SEQUENCE [LARGE SCALE GENOMIC DNA]</scope>
    <source>
        <strain evidence="9 10">ICMP 19430</strain>
    </source>
</reference>
<evidence type="ECO:0000256" key="2">
    <source>
        <dbReference type="ARBA" id="ARBA00009260"/>
    </source>
</evidence>